<evidence type="ECO:0000313" key="2">
    <source>
        <dbReference type="Proteomes" id="UP000029725"/>
    </source>
</evidence>
<keyword evidence="2" id="KW-1185">Reference proteome</keyword>
<dbReference type="EMBL" id="JMKJ01000578">
    <property type="protein sequence ID" value="KGG50478.1"/>
    <property type="molecule type" value="Genomic_DNA"/>
</dbReference>
<proteinExistence type="predicted"/>
<evidence type="ECO:0000313" key="1">
    <source>
        <dbReference type="EMBL" id="KGG50478.1"/>
    </source>
</evidence>
<organism evidence="1 2">
    <name type="scientific">Mitosporidium daphniae</name>
    <dbReference type="NCBI Taxonomy" id="1485682"/>
    <lineage>
        <taxon>Eukaryota</taxon>
        <taxon>Fungi</taxon>
        <taxon>Fungi incertae sedis</taxon>
        <taxon>Microsporidia</taxon>
        <taxon>Mitosporidium</taxon>
    </lineage>
</organism>
<name>A0A098VN55_9MICR</name>
<sequence>MEYFDIPSKSYHDIPIDELSYFIESRFNVPKSQHVLDVVFDQKIGQFCTQRKFFEAISCTFYLSDDLQLEWLCKLLNMAFIHLPSELPGYLLLSFHRLQSTIPLGSFIELVSLFPFRDSTSISHMLSDKKLSFLNLSFDHSRWTRYISSDQFGLIDSLDWFSLALDESIPHSIINHSFLLVRYFSNLRNVNGLVSMSRSLEKLAQVHELEASLPWRILNSFISLMATYDNWLGLFSALNPTYFRQPHNGITTEQKVPSTYALYKLEKIIPKFLEEAERFVRLSFEAPIHYFPTLEESVHLNVFVAFLYHTVLEASQNIDPLLSSKYMHLLKQLDIPQGITNPTFIMSDYRFFHNVLQSMQCANDGSKCK</sequence>
<dbReference type="AlphaFoldDB" id="A0A098VN55"/>
<dbReference type="GeneID" id="25260630"/>
<dbReference type="RefSeq" id="XP_013236921.1">
    <property type="nucleotide sequence ID" value="XM_013381467.1"/>
</dbReference>
<comment type="caution">
    <text evidence="1">The sequence shown here is derived from an EMBL/GenBank/DDBJ whole genome shotgun (WGS) entry which is preliminary data.</text>
</comment>
<protein>
    <submittedName>
        <fullName evidence="1">Uncharacterized protein</fullName>
    </submittedName>
</protein>
<dbReference type="HOGENOM" id="CLU_750245_0_0_1"/>
<accession>A0A098VN55</accession>
<dbReference type="VEuPathDB" id="MicrosporidiaDB:DI09_69p20"/>
<reference evidence="1 2" key="1">
    <citation type="submission" date="2014-04" db="EMBL/GenBank/DDBJ databases">
        <title>A new species of microsporidia sheds light on the evolution of extreme parasitism.</title>
        <authorList>
            <person name="Haag K.L."/>
            <person name="James T.Y."/>
            <person name="Larsson R."/>
            <person name="Schaer T.M."/>
            <person name="Refardt D."/>
            <person name="Pombert J.-F."/>
            <person name="Ebert D."/>
        </authorList>
    </citation>
    <scope>NUCLEOTIDE SEQUENCE [LARGE SCALE GENOMIC DNA]</scope>
    <source>
        <strain evidence="1 2">UGP3</strain>
        <tissue evidence="1">Spores</tissue>
    </source>
</reference>
<dbReference type="Proteomes" id="UP000029725">
    <property type="component" value="Unassembled WGS sequence"/>
</dbReference>
<gene>
    <name evidence="1" type="ORF">DI09_69p20</name>
</gene>